<dbReference type="InterPro" id="IPR002060">
    <property type="entry name" value="Squ/phyt_synthse"/>
</dbReference>
<dbReference type="InterPro" id="IPR008949">
    <property type="entry name" value="Isoprenoid_synthase_dom_sf"/>
</dbReference>
<protein>
    <recommendedName>
        <fullName evidence="3">Phytoene synthase</fullName>
    </recommendedName>
</protein>
<evidence type="ECO:0000313" key="1">
    <source>
        <dbReference type="EMBL" id="TLU72474.1"/>
    </source>
</evidence>
<dbReference type="RefSeq" id="WP_138325936.1">
    <property type="nucleotide sequence ID" value="NZ_VCDI01000003.1"/>
</dbReference>
<organism evidence="1 2">
    <name type="scientific">Lichenicoccus roseus</name>
    <dbReference type="NCBI Taxonomy" id="2683649"/>
    <lineage>
        <taxon>Bacteria</taxon>
        <taxon>Pseudomonadati</taxon>
        <taxon>Pseudomonadota</taxon>
        <taxon>Alphaproteobacteria</taxon>
        <taxon>Acetobacterales</taxon>
        <taxon>Acetobacteraceae</taxon>
        <taxon>Lichenicoccus</taxon>
    </lineage>
</organism>
<reference evidence="1 2" key="1">
    <citation type="submission" date="2019-05" db="EMBL/GenBank/DDBJ databases">
        <authorList>
            <person name="Pankratov T."/>
            <person name="Grouzdev D."/>
        </authorList>
    </citation>
    <scope>NUCLEOTIDE SEQUENCE [LARGE SCALE GENOMIC DNA]</scope>
    <source>
        <strain evidence="1 2">KEBCLARHB70R</strain>
    </source>
</reference>
<comment type="caution">
    <text evidence="1">The sequence shown here is derived from an EMBL/GenBank/DDBJ whole genome shotgun (WGS) entry which is preliminary data.</text>
</comment>
<name>A0A5R9J4C5_9PROT</name>
<accession>A0A5R9J4C5</accession>
<keyword evidence="2" id="KW-1185">Reference proteome</keyword>
<evidence type="ECO:0000313" key="2">
    <source>
        <dbReference type="Proteomes" id="UP000305654"/>
    </source>
</evidence>
<evidence type="ECO:0008006" key="3">
    <source>
        <dbReference type="Google" id="ProtNLM"/>
    </source>
</evidence>
<dbReference type="Gene3D" id="1.10.600.10">
    <property type="entry name" value="Farnesyl Diphosphate Synthase"/>
    <property type="match status" value="1"/>
</dbReference>
<gene>
    <name evidence="1" type="ORF">FE263_10430</name>
</gene>
<sequence>MANSLSAAGAIAQRHDPDRFLTALFAPAVRRERLFVLIAVNHELVRALEMTTSRAIAGPMAALIRLQWWRDVIEGRSAGHELAAPLQAMLGDHTLPRETLLEVIEAREAEAEGLETMQAWREAMLGGPGGLQVAFAQALGEKDPDVLRRLRAAGAAYGAGALLRHLPAVLALGREPFPPDAPPDRAAWLREEGQGWLSQAGRPGLSRPCRAAGLIRVLASRDLSASHDNPAAAQRGLGDRLAVLAASLRARP</sequence>
<proteinExistence type="predicted"/>
<dbReference type="Proteomes" id="UP000305654">
    <property type="component" value="Unassembled WGS sequence"/>
</dbReference>
<dbReference type="EMBL" id="VCDI01000003">
    <property type="protein sequence ID" value="TLU72474.1"/>
    <property type="molecule type" value="Genomic_DNA"/>
</dbReference>
<dbReference type="Pfam" id="PF00494">
    <property type="entry name" value="SQS_PSY"/>
    <property type="match status" value="1"/>
</dbReference>
<dbReference type="AlphaFoldDB" id="A0A5R9J4C5"/>
<dbReference type="SUPFAM" id="SSF48576">
    <property type="entry name" value="Terpenoid synthases"/>
    <property type="match status" value="1"/>
</dbReference>
<dbReference type="OrthoDB" id="9814909at2"/>